<protein>
    <submittedName>
        <fullName evidence="1">Uncharacterized protein</fullName>
    </submittedName>
</protein>
<evidence type="ECO:0000313" key="2">
    <source>
        <dbReference type="Proteomes" id="UP000184275"/>
    </source>
</evidence>
<name>A0A1M6QDB2_9BACT</name>
<organism evidence="1 2">
    <name type="scientific">Fibrobacter intestinalis</name>
    <dbReference type="NCBI Taxonomy" id="28122"/>
    <lineage>
        <taxon>Bacteria</taxon>
        <taxon>Pseudomonadati</taxon>
        <taxon>Fibrobacterota</taxon>
        <taxon>Fibrobacteria</taxon>
        <taxon>Fibrobacterales</taxon>
        <taxon>Fibrobacteraceae</taxon>
        <taxon>Fibrobacter</taxon>
    </lineage>
</organism>
<dbReference type="Proteomes" id="UP000184275">
    <property type="component" value="Unassembled WGS sequence"/>
</dbReference>
<keyword evidence="2" id="KW-1185">Reference proteome</keyword>
<evidence type="ECO:0000313" key="1">
    <source>
        <dbReference type="EMBL" id="SHK18110.1"/>
    </source>
</evidence>
<dbReference type="AlphaFoldDB" id="A0A1M6QDB2"/>
<dbReference type="EMBL" id="FRAW01000002">
    <property type="protein sequence ID" value="SHK18110.1"/>
    <property type="molecule type" value="Genomic_DNA"/>
</dbReference>
<sequence length="29" mass="3348">MLKFYFGKGKFADLGKNGNRKAENDEQKL</sequence>
<accession>A0A1M6QDB2</accession>
<proteinExistence type="predicted"/>
<gene>
    <name evidence="1" type="ORF">SAMN05720469_10251</name>
</gene>
<reference evidence="2" key="1">
    <citation type="submission" date="2016-11" db="EMBL/GenBank/DDBJ databases">
        <authorList>
            <person name="Varghese N."/>
            <person name="Submissions S."/>
        </authorList>
    </citation>
    <scope>NUCLEOTIDE SEQUENCE [LARGE SCALE GENOMIC DNA]</scope>
    <source>
        <strain evidence="2">UWOS</strain>
    </source>
</reference>